<evidence type="ECO:0000259" key="2">
    <source>
        <dbReference type="Pfam" id="PF07110"/>
    </source>
</evidence>
<evidence type="ECO:0000313" key="4">
    <source>
        <dbReference type="Proteomes" id="UP001215280"/>
    </source>
</evidence>
<keyword evidence="4" id="KW-1185">Reference proteome</keyword>
<name>A0AAD7I9P6_9AGAR</name>
<dbReference type="AlphaFoldDB" id="A0AAD7I9P6"/>
<gene>
    <name evidence="3" type="ORF">DFH07DRAFT_841648</name>
</gene>
<evidence type="ECO:0000256" key="1">
    <source>
        <dbReference type="ARBA" id="ARBA00005986"/>
    </source>
</evidence>
<dbReference type="SUPFAM" id="SSF54909">
    <property type="entry name" value="Dimeric alpha+beta barrel"/>
    <property type="match status" value="1"/>
</dbReference>
<protein>
    <recommendedName>
        <fullName evidence="2">EthD domain-containing protein</fullName>
    </recommendedName>
</protein>
<dbReference type="InterPro" id="IPR009799">
    <property type="entry name" value="EthD_dom"/>
</dbReference>
<dbReference type="Proteomes" id="UP001215280">
    <property type="component" value="Unassembled WGS sequence"/>
</dbReference>
<comment type="caution">
    <text evidence="3">The sequence shown here is derived from an EMBL/GenBank/DDBJ whole genome shotgun (WGS) entry which is preliminary data.</text>
</comment>
<dbReference type="Pfam" id="PF07110">
    <property type="entry name" value="EthD"/>
    <property type="match status" value="1"/>
</dbReference>
<dbReference type="EMBL" id="JARJLG010000140">
    <property type="protein sequence ID" value="KAJ7737896.1"/>
    <property type="molecule type" value="Genomic_DNA"/>
</dbReference>
<proteinExistence type="inferred from homology"/>
<dbReference type="GO" id="GO:0016491">
    <property type="term" value="F:oxidoreductase activity"/>
    <property type="evidence" value="ECO:0007669"/>
    <property type="project" value="InterPro"/>
</dbReference>
<sequence length="109" mass="12671">MSLRTDRVRLVILIKRNPGLTQEEFCQYWSGIHAAHRNELVLLQAAAVMWASGSQWHGMSMFKAKSYAKIFEIFQNEEYLKVVVPDKKLFLNREGCQVLPLDLFTIIDK</sequence>
<feature type="domain" description="EthD" evidence="2">
    <location>
        <begin position="17"/>
        <end position="92"/>
    </location>
</feature>
<organism evidence="3 4">
    <name type="scientific">Mycena maculata</name>
    <dbReference type="NCBI Taxonomy" id="230809"/>
    <lineage>
        <taxon>Eukaryota</taxon>
        <taxon>Fungi</taxon>
        <taxon>Dikarya</taxon>
        <taxon>Basidiomycota</taxon>
        <taxon>Agaricomycotina</taxon>
        <taxon>Agaricomycetes</taxon>
        <taxon>Agaricomycetidae</taxon>
        <taxon>Agaricales</taxon>
        <taxon>Marasmiineae</taxon>
        <taxon>Mycenaceae</taxon>
        <taxon>Mycena</taxon>
    </lineage>
</organism>
<accession>A0AAD7I9P6</accession>
<comment type="similarity">
    <text evidence="1">Belongs to the tpcK family.</text>
</comment>
<reference evidence="3" key="1">
    <citation type="submission" date="2023-03" db="EMBL/GenBank/DDBJ databases">
        <title>Massive genome expansion in bonnet fungi (Mycena s.s.) driven by repeated elements and novel gene families across ecological guilds.</title>
        <authorList>
            <consortium name="Lawrence Berkeley National Laboratory"/>
            <person name="Harder C.B."/>
            <person name="Miyauchi S."/>
            <person name="Viragh M."/>
            <person name="Kuo A."/>
            <person name="Thoen E."/>
            <person name="Andreopoulos B."/>
            <person name="Lu D."/>
            <person name="Skrede I."/>
            <person name="Drula E."/>
            <person name="Henrissat B."/>
            <person name="Morin E."/>
            <person name="Kohler A."/>
            <person name="Barry K."/>
            <person name="LaButti K."/>
            <person name="Morin E."/>
            <person name="Salamov A."/>
            <person name="Lipzen A."/>
            <person name="Mereny Z."/>
            <person name="Hegedus B."/>
            <person name="Baldrian P."/>
            <person name="Stursova M."/>
            <person name="Weitz H."/>
            <person name="Taylor A."/>
            <person name="Grigoriev I.V."/>
            <person name="Nagy L.G."/>
            <person name="Martin F."/>
            <person name="Kauserud H."/>
        </authorList>
    </citation>
    <scope>NUCLEOTIDE SEQUENCE</scope>
    <source>
        <strain evidence="3">CBHHK188m</strain>
    </source>
</reference>
<dbReference type="InterPro" id="IPR011008">
    <property type="entry name" value="Dimeric_a/b-barrel"/>
</dbReference>
<dbReference type="Gene3D" id="3.30.70.100">
    <property type="match status" value="1"/>
</dbReference>
<evidence type="ECO:0000313" key="3">
    <source>
        <dbReference type="EMBL" id="KAJ7737896.1"/>
    </source>
</evidence>